<dbReference type="Pfam" id="PF01556">
    <property type="entry name" value="DnaJ_C"/>
    <property type="match status" value="1"/>
</dbReference>
<dbReference type="PROSITE" id="PS50076">
    <property type="entry name" value="DNAJ_2"/>
    <property type="match status" value="1"/>
</dbReference>
<keyword evidence="5 8" id="KW-0143">Chaperone</keyword>
<dbReference type="STRING" id="69896.S284_04990"/>
<feature type="binding site" evidence="8">
    <location>
        <position position="156"/>
    </location>
    <ligand>
        <name>Zn(2+)</name>
        <dbReference type="ChEBI" id="CHEBI:29105"/>
        <label>2</label>
    </ligand>
</feature>
<dbReference type="AlphaFoldDB" id="A0A421NXT6"/>
<reference evidence="13" key="1">
    <citation type="submission" date="2016-11" db="EMBL/GenBank/DDBJ databases">
        <title>Genome sequence of Candidatus Phytoplasma solani strain SA-1.</title>
        <authorList>
            <person name="Haryono M."/>
            <person name="Samarzija I."/>
            <person name="Seruga Music M."/>
            <person name="Hogenhout S."/>
            <person name="Kuo C.-H."/>
        </authorList>
    </citation>
    <scope>NUCLEOTIDE SEQUENCE [LARGE SCALE GENOMIC DNA]</scope>
    <source>
        <strain evidence="13">SA-1</strain>
    </source>
</reference>
<dbReference type="PROSITE" id="PS00636">
    <property type="entry name" value="DNAJ_1"/>
    <property type="match status" value="1"/>
</dbReference>
<dbReference type="InterPro" id="IPR002939">
    <property type="entry name" value="DnaJ_C"/>
</dbReference>
<dbReference type="Pfam" id="PF00226">
    <property type="entry name" value="DnaJ"/>
    <property type="match status" value="1"/>
</dbReference>
<keyword evidence="13" id="KW-1185">Reference proteome</keyword>
<dbReference type="InterPro" id="IPR036410">
    <property type="entry name" value="HSP_DnaJ_Cys-rich_dom_sf"/>
</dbReference>
<feature type="binding site" evidence="8">
    <location>
        <position position="193"/>
    </location>
    <ligand>
        <name>Zn(2+)</name>
        <dbReference type="ChEBI" id="CHEBI:29105"/>
        <label>1</label>
    </ligand>
</feature>
<dbReference type="FunFam" id="2.10.230.10:FF:000002">
    <property type="entry name" value="Molecular chaperone DnaJ"/>
    <property type="match status" value="1"/>
</dbReference>
<evidence type="ECO:0000256" key="7">
    <source>
        <dbReference type="ARBA" id="ARBA00067609"/>
    </source>
</evidence>
<feature type="binding site" evidence="8">
    <location>
        <position position="196"/>
    </location>
    <ligand>
        <name>Zn(2+)</name>
        <dbReference type="ChEBI" id="CHEBI:29105"/>
        <label>1</label>
    </ligand>
</feature>
<gene>
    <name evidence="8 12" type="primary">dnaJ</name>
    <name evidence="12" type="ORF">PSSA1_v1c2250</name>
</gene>
<dbReference type="NCBIfam" id="NF008035">
    <property type="entry name" value="PRK10767.1"/>
    <property type="match status" value="1"/>
</dbReference>
<comment type="function">
    <text evidence="8">Participates actively in the response to hyperosmotic and heat shock by preventing the aggregation of stress-denatured proteins and by disaggregating proteins, also in an autonomous, DnaK-independent fashion. Unfolded proteins bind initially to DnaJ; upon interaction with the DnaJ-bound protein, DnaK hydrolyzes its bound ATP, resulting in the formation of a stable complex. GrpE releases ADP from DnaK; ATP binding to DnaK triggers the release of the substrate protein, thus completing the reaction cycle. Several rounds of ATP-dependent interactions between DnaJ, DnaK and GrpE are required for fully efficient folding. Also involved, together with DnaK and GrpE, in the DNA replication of plasmids through activation of initiation proteins.</text>
</comment>
<dbReference type="CDD" id="cd10747">
    <property type="entry name" value="DnaJ_C"/>
    <property type="match status" value="1"/>
</dbReference>
<evidence type="ECO:0000256" key="2">
    <source>
        <dbReference type="ARBA" id="ARBA00022737"/>
    </source>
</evidence>
<comment type="domain">
    <text evidence="8">The J domain is necessary and sufficient to stimulate DnaK ATPase activity. Zinc center 1 plays an important role in the autonomous, DnaK-independent chaperone activity of DnaJ. Zinc center 2 is essential for interaction with DnaK and for DnaJ activity.</text>
</comment>
<feature type="binding site" evidence="8">
    <location>
        <position position="153"/>
    </location>
    <ligand>
        <name>Zn(2+)</name>
        <dbReference type="ChEBI" id="CHEBI:29105"/>
        <label>2</label>
    </ligand>
</feature>
<dbReference type="InterPro" id="IPR036869">
    <property type="entry name" value="J_dom_sf"/>
</dbReference>
<dbReference type="GO" id="GO:0008270">
    <property type="term" value="F:zinc ion binding"/>
    <property type="evidence" value="ECO:0007669"/>
    <property type="project" value="UniProtKB-UniRule"/>
</dbReference>
<feature type="zinc finger region" description="CR-type" evidence="9">
    <location>
        <begin position="123"/>
        <end position="205"/>
    </location>
</feature>
<dbReference type="Gene3D" id="2.60.260.20">
    <property type="entry name" value="Urease metallochaperone UreE, N-terminal domain"/>
    <property type="match status" value="2"/>
</dbReference>
<dbReference type="SMART" id="SM00271">
    <property type="entry name" value="DnaJ"/>
    <property type="match status" value="1"/>
</dbReference>
<dbReference type="GO" id="GO:0031072">
    <property type="term" value="F:heat shock protein binding"/>
    <property type="evidence" value="ECO:0007669"/>
    <property type="project" value="InterPro"/>
</dbReference>
<evidence type="ECO:0000259" key="11">
    <source>
        <dbReference type="PROSITE" id="PS51188"/>
    </source>
</evidence>
<evidence type="ECO:0000256" key="9">
    <source>
        <dbReference type="PROSITE-ProRule" id="PRU00546"/>
    </source>
</evidence>
<evidence type="ECO:0000259" key="10">
    <source>
        <dbReference type="PROSITE" id="PS50076"/>
    </source>
</evidence>
<dbReference type="GO" id="GO:0051082">
    <property type="term" value="F:unfolded protein binding"/>
    <property type="evidence" value="ECO:0007669"/>
    <property type="project" value="UniProtKB-UniRule"/>
</dbReference>
<dbReference type="InterPro" id="IPR008971">
    <property type="entry name" value="HSP40/DnaJ_pept-bd"/>
</dbReference>
<dbReference type="PRINTS" id="PR00625">
    <property type="entry name" value="JDOMAIN"/>
</dbReference>
<evidence type="ECO:0000313" key="13">
    <source>
        <dbReference type="Proteomes" id="UP000283896"/>
    </source>
</evidence>
<proteinExistence type="inferred from homology"/>
<comment type="caution">
    <text evidence="12">The sequence shown here is derived from an EMBL/GenBank/DDBJ whole genome shotgun (WGS) entry which is preliminary data.</text>
</comment>
<dbReference type="GO" id="GO:0005737">
    <property type="term" value="C:cytoplasm"/>
    <property type="evidence" value="ECO:0007669"/>
    <property type="project" value="UniProtKB-SubCell"/>
</dbReference>
<dbReference type="GO" id="GO:0042026">
    <property type="term" value="P:protein refolding"/>
    <property type="evidence" value="ECO:0007669"/>
    <property type="project" value="TreeGrafter"/>
</dbReference>
<dbReference type="FunFam" id="2.60.260.20:FF:000005">
    <property type="entry name" value="Chaperone protein dnaJ 1, mitochondrial"/>
    <property type="match status" value="1"/>
</dbReference>
<dbReference type="SUPFAM" id="SSF57938">
    <property type="entry name" value="DnaJ/Hsp40 cysteine-rich domain"/>
    <property type="match status" value="1"/>
</dbReference>
<dbReference type="PANTHER" id="PTHR43096">
    <property type="entry name" value="DNAJ HOMOLOG 1, MITOCHONDRIAL-RELATED"/>
    <property type="match status" value="1"/>
</dbReference>
<comment type="cofactor">
    <cofactor evidence="8">
        <name>Zn(2+)</name>
        <dbReference type="ChEBI" id="CHEBI:29105"/>
    </cofactor>
    <text evidence="8">Binds 2 Zn(2+) ions per monomer.</text>
</comment>
<feature type="binding site" evidence="8">
    <location>
        <position position="139"/>
    </location>
    <ligand>
        <name>Zn(2+)</name>
        <dbReference type="ChEBI" id="CHEBI:29105"/>
        <label>1</label>
    </ligand>
</feature>
<name>A0A421NXT6_9MOLU</name>
<dbReference type="GO" id="GO:0005524">
    <property type="term" value="F:ATP binding"/>
    <property type="evidence" value="ECO:0007669"/>
    <property type="project" value="InterPro"/>
</dbReference>
<dbReference type="Gene3D" id="1.10.287.110">
    <property type="entry name" value="DnaJ domain"/>
    <property type="match status" value="1"/>
</dbReference>
<comment type="subunit">
    <text evidence="8">Homodimer.</text>
</comment>
<keyword evidence="8" id="KW-0346">Stress response</keyword>
<dbReference type="SUPFAM" id="SSF46565">
    <property type="entry name" value="Chaperone J-domain"/>
    <property type="match status" value="1"/>
</dbReference>
<keyword evidence="4 8" id="KW-0862">Zinc</keyword>
<dbReference type="InterPro" id="IPR018253">
    <property type="entry name" value="DnaJ_domain_CS"/>
</dbReference>
<keyword evidence="8" id="KW-0963">Cytoplasm</keyword>
<dbReference type="PANTHER" id="PTHR43096:SF52">
    <property type="entry name" value="DNAJ HOMOLOG 1, MITOCHONDRIAL-RELATED"/>
    <property type="match status" value="1"/>
</dbReference>
<evidence type="ECO:0000256" key="6">
    <source>
        <dbReference type="ARBA" id="ARBA00061004"/>
    </source>
</evidence>
<dbReference type="KEGG" id="psol:S284_04990"/>
<protein>
    <recommendedName>
        <fullName evidence="7 8">Chaperone protein DnaJ</fullName>
    </recommendedName>
</protein>
<dbReference type="InterPro" id="IPR001305">
    <property type="entry name" value="HSP_DnaJ_Cys-rich_dom"/>
</dbReference>
<dbReference type="CDD" id="cd06257">
    <property type="entry name" value="DnaJ"/>
    <property type="match status" value="1"/>
</dbReference>
<keyword evidence="1 8" id="KW-0479">Metal-binding</keyword>
<dbReference type="RefSeq" id="WP_023161621.1">
    <property type="nucleotide sequence ID" value="NC_022588.1"/>
</dbReference>
<feature type="binding site" evidence="8">
    <location>
        <position position="136"/>
    </location>
    <ligand>
        <name>Zn(2+)</name>
        <dbReference type="ChEBI" id="CHEBI:29105"/>
        <label>1</label>
    </ligand>
</feature>
<sequence>MTKKDYYQILGLNKEATPTEIKKAYLRLAKKYHPDVSKETNAEAKFKEIQEAYSVLSDANKRANYDRFGHDSQGSQGFSGFGGFEEDIFSSFGDFFGTSKRNKKANYDKKVEMTISFMDSVLGASKNIDIMVEDDCQVCQGKGALLSSDIVECSYCNGLGQIITEQRTFLGNIRSQQTCPRCGGQGSKIKNKCYACHGQKRQKIKQSVSFKIPAGIEEGMSLQISGKGNFIPLTKKAGDLYVIFKIRSHEVFIRKGQDIILEIFITLPEAVLGVNKLIPTIYGEVNLKIPSGIQSGNKLRMKNQGVAYLNASYRKGDQYVVVNLKTPTRITSEEKKLYQKLLQLNN</sequence>
<organism evidence="12 13">
    <name type="scientific">Candidatus Phytoplasma solani</name>
    <dbReference type="NCBI Taxonomy" id="69896"/>
    <lineage>
        <taxon>Bacteria</taxon>
        <taxon>Bacillati</taxon>
        <taxon>Mycoplasmatota</taxon>
        <taxon>Mollicutes</taxon>
        <taxon>Acholeplasmatales</taxon>
        <taxon>Acholeplasmataceae</taxon>
        <taxon>Candidatus Phytoplasma</taxon>
        <taxon>16SrXII (Stolbur group)</taxon>
    </lineage>
</organism>
<dbReference type="SUPFAM" id="SSF49493">
    <property type="entry name" value="HSP40/DnaJ peptide-binding domain"/>
    <property type="match status" value="2"/>
</dbReference>
<evidence type="ECO:0000256" key="8">
    <source>
        <dbReference type="HAMAP-Rule" id="MF_01152"/>
    </source>
</evidence>
<keyword evidence="3 8" id="KW-0863">Zinc-finger</keyword>
<dbReference type="EMBL" id="MPBG01000003">
    <property type="protein sequence ID" value="RMI88798.1"/>
    <property type="molecule type" value="Genomic_DNA"/>
</dbReference>
<dbReference type="OrthoDB" id="9779889at2"/>
<feature type="domain" description="J" evidence="10">
    <location>
        <begin position="5"/>
        <end position="69"/>
    </location>
</feature>
<feature type="binding site" evidence="8">
    <location>
        <position position="179"/>
    </location>
    <ligand>
        <name>Zn(2+)</name>
        <dbReference type="ChEBI" id="CHEBI:29105"/>
        <label>2</label>
    </ligand>
</feature>
<dbReference type="InterPro" id="IPR012724">
    <property type="entry name" value="DnaJ"/>
</dbReference>
<dbReference type="HAMAP" id="MF_01152">
    <property type="entry name" value="DnaJ"/>
    <property type="match status" value="1"/>
</dbReference>
<dbReference type="InterPro" id="IPR001623">
    <property type="entry name" value="DnaJ_domain"/>
</dbReference>
<evidence type="ECO:0000256" key="3">
    <source>
        <dbReference type="ARBA" id="ARBA00022771"/>
    </source>
</evidence>
<dbReference type="Proteomes" id="UP000283896">
    <property type="component" value="Unassembled WGS sequence"/>
</dbReference>
<evidence type="ECO:0000256" key="1">
    <source>
        <dbReference type="ARBA" id="ARBA00022723"/>
    </source>
</evidence>
<keyword evidence="8" id="KW-0235">DNA replication</keyword>
<evidence type="ECO:0000256" key="5">
    <source>
        <dbReference type="ARBA" id="ARBA00023186"/>
    </source>
</evidence>
<dbReference type="CDD" id="cd10719">
    <property type="entry name" value="DnaJ_zf"/>
    <property type="match status" value="1"/>
</dbReference>
<feature type="binding site" evidence="8">
    <location>
        <position position="182"/>
    </location>
    <ligand>
        <name>Zn(2+)</name>
        <dbReference type="ChEBI" id="CHEBI:29105"/>
        <label>2</label>
    </ligand>
</feature>
<dbReference type="PROSITE" id="PS51188">
    <property type="entry name" value="ZF_CR"/>
    <property type="match status" value="1"/>
</dbReference>
<accession>A0A421NXT6</accession>
<evidence type="ECO:0000256" key="4">
    <source>
        <dbReference type="ARBA" id="ARBA00022833"/>
    </source>
</evidence>
<comment type="similarity">
    <text evidence="6 8">Belongs to the DnaJ family.</text>
</comment>
<evidence type="ECO:0000313" key="12">
    <source>
        <dbReference type="EMBL" id="RMI88798.1"/>
    </source>
</evidence>
<dbReference type="NCBIfam" id="TIGR02349">
    <property type="entry name" value="DnaJ_bact"/>
    <property type="match status" value="1"/>
</dbReference>
<dbReference type="Gene3D" id="2.10.230.10">
    <property type="entry name" value="Heat shock protein DnaJ, cysteine-rich domain"/>
    <property type="match status" value="1"/>
</dbReference>
<dbReference type="GO" id="GO:0009408">
    <property type="term" value="P:response to heat"/>
    <property type="evidence" value="ECO:0007669"/>
    <property type="project" value="InterPro"/>
</dbReference>
<keyword evidence="2 8" id="KW-0677">Repeat</keyword>
<comment type="subcellular location">
    <subcellularLocation>
        <location evidence="8">Cytoplasm</location>
    </subcellularLocation>
</comment>
<feature type="domain" description="CR-type" evidence="11">
    <location>
        <begin position="123"/>
        <end position="205"/>
    </location>
</feature>
<dbReference type="GO" id="GO:0006260">
    <property type="term" value="P:DNA replication"/>
    <property type="evidence" value="ECO:0007669"/>
    <property type="project" value="UniProtKB-KW"/>
</dbReference>
<dbReference type="Pfam" id="PF00684">
    <property type="entry name" value="DnaJ_CXXCXGXG"/>
    <property type="match status" value="1"/>
</dbReference>
<comment type="caution">
    <text evidence="8">Lacks conserved residue(s) required for the propagation of feature annotation.</text>
</comment>